<evidence type="ECO:0000256" key="10">
    <source>
        <dbReference type="ARBA" id="ARBA00022840"/>
    </source>
</evidence>
<dbReference type="PANTHER" id="PTHR34590">
    <property type="entry name" value="OS03G0124300 PROTEIN-RELATED"/>
    <property type="match status" value="1"/>
</dbReference>
<gene>
    <name evidence="21" type="ORF">RJ640_030108</name>
</gene>
<evidence type="ECO:0000256" key="7">
    <source>
        <dbReference type="ARBA" id="ARBA00022729"/>
    </source>
</evidence>
<keyword evidence="12" id="KW-0472">Membrane</keyword>
<sequence length="869" mass="95331">MQTNTHGLFSLVTLSLLFNAFYASETSGQAPLVLSCGSNGGTDANGRKWESDSKFLVSADKSESSSAQSQDPSLPSPVPYMTARIFKGETAYKFAVNGSSRYFLRLTFYPSAYPNYNISNSNFAVVAGGITLLNNFSAFITAEALSQAYIVKEYLLAPSQMDVLNVTFKPANNSFAFVNGIELIPSPELFDDDTNLVGFSDGSGTLSATSMSMQTMFRLNVGGQYIPPTNDTSGLMRSWYDDSPYIFGAAIGVTPEANMTIGYDGLPPAIAPLDVYRTLRSQGPDPNVNKKFNLTWVFPVDANFTYLVRFHFCDFQNDKANQLVFEIFINNQTAEDSADVIAWAGSKGVPIKKDYAIRVNDKTGDDELWVALHSNEALKPEYTDSILNGLEVFKIGDTKANLAGPNPTISDLMRQHQQAEQSQKDFAQPKKETSVAKIIGATLGAGFGLAAAVCFVSFKRRKKVPGTDCGTSSWLPIYGNSQTTESKSTISGKSHGSTNISSDAACNCRYFSLAEIKQATKNFDESHVIGFGGFGKVYKGIIDGDTKVAIKRSNPSSEQGVNEFQTEIEMLSKLRHRHLVSLIGFCEDNNEMILVYDYMGKGTMREHLYKGNKITLSWKQRLEICIGAARGLHYLHTGAKYTIIHRDVKTTNILVDDKWVAKVSDFGLSKTGPNMNQGHVSTVVKGSFGYLDPEYFRRQQLTEKSDVYSFGVVLFEALCARPALNPSLPKEQVTLADYALQCQRKGTLEDIVDPQLKGKISPECLKKFADTAVKCLADHGTDRPSMGDVLWNLEFALQLQVNPEGSKPVSVVEGSLEEEYECPEPMDHSSFLAMHRSTLSLGSEDNNAAGATDDNSNDIFSQIVNPKGR</sequence>
<feature type="compositionally biased region" description="Polar residues" evidence="18">
    <location>
        <begin position="853"/>
        <end position="869"/>
    </location>
</feature>
<organism evidence="21 22">
    <name type="scientific">Escallonia rubra</name>
    <dbReference type="NCBI Taxonomy" id="112253"/>
    <lineage>
        <taxon>Eukaryota</taxon>
        <taxon>Viridiplantae</taxon>
        <taxon>Streptophyta</taxon>
        <taxon>Embryophyta</taxon>
        <taxon>Tracheophyta</taxon>
        <taxon>Spermatophyta</taxon>
        <taxon>Magnoliopsida</taxon>
        <taxon>eudicotyledons</taxon>
        <taxon>Gunneridae</taxon>
        <taxon>Pentapetalae</taxon>
        <taxon>asterids</taxon>
        <taxon>campanulids</taxon>
        <taxon>Escalloniales</taxon>
        <taxon>Escalloniaceae</taxon>
        <taxon>Escallonia</taxon>
    </lineage>
</organism>
<evidence type="ECO:0000313" key="21">
    <source>
        <dbReference type="EMBL" id="KAK2976758.1"/>
    </source>
</evidence>
<dbReference type="GO" id="GO:0005886">
    <property type="term" value="C:plasma membrane"/>
    <property type="evidence" value="ECO:0007669"/>
    <property type="project" value="UniProtKB-SubCell"/>
</dbReference>
<dbReference type="Pfam" id="PF12819">
    <property type="entry name" value="Malectin_like"/>
    <property type="match status" value="1"/>
</dbReference>
<evidence type="ECO:0000256" key="1">
    <source>
        <dbReference type="ARBA" id="ARBA00004251"/>
    </source>
</evidence>
<dbReference type="Gene3D" id="2.60.120.430">
    <property type="entry name" value="Galactose-binding lectin"/>
    <property type="match status" value="2"/>
</dbReference>
<dbReference type="PROSITE" id="PS00107">
    <property type="entry name" value="PROTEIN_KINASE_ATP"/>
    <property type="match status" value="1"/>
</dbReference>
<keyword evidence="13" id="KW-0325">Glycoprotein</keyword>
<dbReference type="SUPFAM" id="SSF56112">
    <property type="entry name" value="Protein kinase-like (PK-like)"/>
    <property type="match status" value="1"/>
</dbReference>
<protein>
    <recommendedName>
        <fullName evidence="2">non-specific serine/threonine protein kinase</fullName>
        <ecNumber evidence="2">2.7.11.1</ecNumber>
    </recommendedName>
</protein>
<feature type="region of interest" description="Disordered" evidence="18">
    <location>
        <begin position="842"/>
        <end position="869"/>
    </location>
</feature>
<dbReference type="CDD" id="cd14066">
    <property type="entry name" value="STKc_IRAK"/>
    <property type="match status" value="1"/>
</dbReference>
<dbReference type="InterPro" id="IPR024788">
    <property type="entry name" value="Malectin-like_Carb-bd_dom"/>
</dbReference>
<evidence type="ECO:0000256" key="2">
    <source>
        <dbReference type="ARBA" id="ARBA00012513"/>
    </source>
</evidence>
<dbReference type="InterPro" id="IPR001245">
    <property type="entry name" value="Ser-Thr/Tyr_kinase_cat_dom"/>
</dbReference>
<name>A0AA88QUS6_9ASTE</name>
<dbReference type="InterPro" id="IPR011009">
    <property type="entry name" value="Kinase-like_dom_sf"/>
</dbReference>
<evidence type="ECO:0000256" key="4">
    <source>
        <dbReference type="ARBA" id="ARBA00022527"/>
    </source>
</evidence>
<evidence type="ECO:0000256" key="11">
    <source>
        <dbReference type="ARBA" id="ARBA00022989"/>
    </source>
</evidence>
<keyword evidence="22" id="KW-1185">Reference proteome</keyword>
<dbReference type="SMART" id="SM00220">
    <property type="entry name" value="S_TKc"/>
    <property type="match status" value="1"/>
</dbReference>
<evidence type="ECO:0000256" key="19">
    <source>
        <dbReference type="SAM" id="SignalP"/>
    </source>
</evidence>
<evidence type="ECO:0000256" key="6">
    <source>
        <dbReference type="ARBA" id="ARBA00022692"/>
    </source>
</evidence>
<reference evidence="21" key="1">
    <citation type="submission" date="2022-12" db="EMBL/GenBank/DDBJ databases">
        <title>Draft genome assemblies for two species of Escallonia (Escalloniales).</title>
        <authorList>
            <person name="Chanderbali A."/>
            <person name="Dervinis C."/>
            <person name="Anghel I."/>
            <person name="Soltis D."/>
            <person name="Soltis P."/>
            <person name="Zapata F."/>
        </authorList>
    </citation>
    <scope>NUCLEOTIDE SEQUENCE</scope>
    <source>
        <strain evidence="21">UCBG92.1500</strain>
        <tissue evidence="21">Leaf</tissue>
    </source>
</reference>
<comment type="subcellular location">
    <subcellularLocation>
        <location evidence="1">Cell membrane</location>
        <topology evidence="1">Single-pass type I membrane protein</topology>
    </subcellularLocation>
</comment>
<comment type="caution">
    <text evidence="21">The sequence shown here is derived from an EMBL/GenBank/DDBJ whole genome shotgun (WGS) entry which is preliminary data.</text>
</comment>
<dbReference type="Gene3D" id="3.30.200.20">
    <property type="entry name" value="Phosphorylase Kinase, domain 1"/>
    <property type="match status" value="1"/>
</dbReference>
<dbReference type="Gene3D" id="1.10.510.10">
    <property type="entry name" value="Transferase(Phosphotransferase) domain 1"/>
    <property type="match status" value="1"/>
</dbReference>
<evidence type="ECO:0000256" key="18">
    <source>
        <dbReference type="SAM" id="MobiDB-lite"/>
    </source>
</evidence>
<evidence type="ECO:0000256" key="13">
    <source>
        <dbReference type="ARBA" id="ARBA00023180"/>
    </source>
</evidence>
<accession>A0AA88QUS6</accession>
<dbReference type="InterPro" id="IPR045272">
    <property type="entry name" value="ANXUR1/2-like"/>
</dbReference>
<dbReference type="GO" id="GO:0004674">
    <property type="term" value="F:protein serine/threonine kinase activity"/>
    <property type="evidence" value="ECO:0007669"/>
    <property type="project" value="UniProtKB-KW"/>
</dbReference>
<feature type="chain" id="PRO_5041683801" description="non-specific serine/threonine protein kinase" evidence="19">
    <location>
        <begin position="24"/>
        <end position="869"/>
    </location>
</feature>
<dbReference type="FunFam" id="1.10.510.10:FF:000058">
    <property type="entry name" value="Receptor-like protein kinase FERONIA"/>
    <property type="match status" value="1"/>
</dbReference>
<dbReference type="Pfam" id="PF07714">
    <property type="entry name" value="PK_Tyr_Ser-Thr"/>
    <property type="match status" value="1"/>
</dbReference>
<dbReference type="GO" id="GO:0005524">
    <property type="term" value="F:ATP binding"/>
    <property type="evidence" value="ECO:0007669"/>
    <property type="project" value="UniProtKB-UniRule"/>
</dbReference>
<dbReference type="AlphaFoldDB" id="A0AA88QUS6"/>
<keyword evidence="8 17" id="KW-0547">Nucleotide-binding</keyword>
<dbReference type="GO" id="GO:0004714">
    <property type="term" value="F:transmembrane receptor protein tyrosine kinase activity"/>
    <property type="evidence" value="ECO:0007669"/>
    <property type="project" value="InterPro"/>
</dbReference>
<keyword evidence="7 19" id="KW-0732">Signal</keyword>
<keyword evidence="11" id="KW-1133">Transmembrane helix</keyword>
<dbReference type="FunFam" id="3.30.200.20:FF:000039">
    <property type="entry name" value="receptor-like protein kinase FERONIA"/>
    <property type="match status" value="1"/>
</dbReference>
<keyword evidence="5" id="KW-0808">Transferase</keyword>
<evidence type="ECO:0000256" key="5">
    <source>
        <dbReference type="ARBA" id="ARBA00022679"/>
    </source>
</evidence>
<dbReference type="Proteomes" id="UP001187471">
    <property type="component" value="Unassembled WGS sequence"/>
</dbReference>
<dbReference type="InterPro" id="IPR000719">
    <property type="entry name" value="Prot_kinase_dom"/>
</dbReference>
<dbReference type="PROSITE" id="PS00108">
    <property type="entry name" value="PROTEIN_KINASE_ST"/>
    <property type="match status" value="1"/>
</dbReference>
<evidence type="ECO:0000256" key="15">
    <source>
        <dbReference type="ARBA" id="ARBA00047899"/>
    </source>
</evidence>
<dbReference type="FunFam" id="2.60.120.430:FF:000003">
    <property type="entry name" value="FERONIA receptor-like kinase"/>
    <property type="match status" value="1"/>
</dbReference>
<keyword evidence="4" id="KW-0723">Serine/threonine-protein kinase</keyword>
<comment type="catalytic activity">
    <reaction evidence="15">
        <text>L-threonyl-[protein] + ATP = O-phospho-L-threonyl-[protein] + ADP + H(+)</text>
        <dbReference type="Rhea" id="RHEA:46608"/>
        <dbReference type="Rhea" id="RHEA-COMP:11060"/>
        <dbReference type="Rhea" id="RHEA-COMP:11605"/>
        <dbReference type="ChEBI" id="CHEBI:15378"/>
        <dbReference type="ChEBI" id="CHEBI:30013"/>
        <dbReference type="ChEBI" id="CHEBI:30616"/>
        <dbReference type="ChEBI" id="CHEBI:61977"/>
        <dbReference type="ChEBI" id="CHEBI:456216"/>
        <dbReference type="EC" id="2.7.11.1"/>
    </reaction>
</comment>
<feature type="domain" description="Protein kinase" evidence="20">
    <location>
        <begin position="523"/>
        <end position="796"/>
    </location>
</feature>
<evidence type="ECO:0000256" key="14">
    <source>
        <dbReference type="ARBA" id="ARBA00023279"/>
    </source>
</evidence>
<comment type="catalytic activity">
    <reaction evidence="16">
        <text>L-seryl-[protein] + ATP = O-phospho-L-seryl-[protein] + ADP + H(+)</text>
        <dbReference type="Rhea" id="RHEA:17989"/>
        <dbReference type="Rhea" id="RHEA-COMP:9863"/>
        <dbReference type="Rhea" id="RHEA-COMP:11604"/>
        <dbReference type="ChEBI" id="CHEBI:15378"/>
        <dbReference type="ChEBI" id="CHEBI:29999"/>
        <dbReference type="ChEBI" id="CHEBI:30616"/>
        <dbReference type="ChEBI" id="CHEBI:83421"/>
        <dbReference type="ChEBI" id="CHEBI:456216"/>
        <dbReference type="EC" id="2.7.11.1"/>
    </reaction>
</comment>
<feature type="binding site" evidence="17">
    <location>
        <position position="551"/>
    </location>
    <ligand>
        <name>ATP</name>
        <dbReference type="ChEBI" id="CHEBI:30616"/>
    </ligand>
</feature>
<keyword evidence="10 17" id="KW-0067">ATP-binding</keyword>
<dbReference type="EMBL" id="JAVXUO010002043">
    <property type="protein sequence ID" value="KAK2976758.1"/>
    <property type="molecule type" value="Genomic_DNA"/>
</dbReference>
<evidence type="ECO:0000256" key="8">
    <source>
        <dbReference type="ARBA" id="ARBA00022741"/>
    </source>
</evidence>
<keyword evidence="6" id="KW-0812">Transmembrane</keyword>
<keyword evidence="14" id="KW-0278">Fertilization</keyword>
<evidence type="ECO:0000256" key="9">
    <source>
        <dbReference type="ARBA" id="ARBA00022777"/>
    </source>
</evidence>
<proteinExistence type="predicted"/>
<evidence type="ECO:0000313" key="22">
    <source>
        <dbReference type="Proteomes" id="UP001187471"/>
    </source>
</evidence>
<evidence type="ECO:0000256" key="17">
    <source>
        <dbReference type="PROSITE-ProRule" id="PRU10141"/>
    </source>
</evidence>
<evidence type="ECO:0000256" key="16">
    <source>
        <dbReference type="ARBA" id="ARBA00048679"/>
    </source>
</evidence>
<keyword evidence="3" id="KW-1003">Cell membrane</keyword>
<evidence type="ECO:0000259" key="20">
    <source>
        <dbReference type="PROSITE" id="PS50011"/>
    </source>
</evidence>
<evidence type="ECO:0000256" key="12">
    <source>
        <dbReference type="ARBA" id="ARBA00023136"/>
    </source>
</evidence>
<dbReference type="InterPro" id="IPR008271">
    <property type="entry name" value="Ser/Thr_kinase_AS"/>
</dbReference>
<dbReference type="PANTHER" id="PTHR34590:SF5">
    <property type="entry name" value="OS04G0586500 PROTEIN"/>
    <property type="match status" value="1"/>
</dbReference>
<feature type="signal peptide" evidence="19">
    <location>
        <begin position="1"/>
        <end position="23"/>
    </location>
</feature>
<evidence type="ECO:0000256" key="3">
    <source>
        <dbReference type="ARBA" id="ARBA00022475"/>
    </source>
</evidence>
<dbReference type="EC" id="2.7.11.1" evidence="2"/>
<dbReference type="FunFam" id="2.60.120.430:FF:000007">
    <property type="entry name" value="FERONIA receptor-like kinase"/>
    <property type="match status" value="1"/>
</dbReference>
<keyword evidence="9" id="KW-0418">Kinase</keyword>
<dbReference type="InterPro" id="IPR017441">
    <property type="entry name" value="Protein_kinase_ATP_BS"/>
</dbReference>
<dbReference type="PROSITE" id="PS50011">
    <property type="entry name" value="PROTEIN_KINASE_DOM"/>
    <property type="match status" value="1"/>
</dbReference>